<dbReference type="RefSeq" id="WP_373407567.1">
    <property type="nucleotide sequence ID" value="NZ_JBCFQL010000019.1"/>
</dbReference>
<dbReference type="InterPro" id="IPR046816">
    <property type="entry name" value="MmeI_Mtase"/>
</dbReference>
<dbReference type="InterPro" id="IPR002052">
    <property type="entry name" value="DNA_methylase_N6_adenine_CS"/>
</dbReference>
<dbReference type="EMBL" id="JBCFQL010000019">
    <property type="protein sequence ID" value="MFA9192677.1"/>
    <property type="molecule type" value="Genomic_DNA"/>
</dbReference>
<evidence type="ECO:0000256" key="2">
    <source>
        <dbReference type="ARBA" id="ARBA00022603"/>
    </source>
</evidence>
<evidence type="ECO:0000256" key="3">
    <source>
        <dbReference type="ARBA" id="ARBA00022679"/>
    </source>
</evidence>
<reference evidence="6 7" key="1">
    <citation type="submission" date="2024-04" db="EMBL/GenBank/DDBJ databases">
        <title>New Clade of Flavobacterium.</title>
        <authorList>
            <person name="Matos L."/>
            <person name="Proenca D.N."/>
            <person name="Fransisco R.M."/>
            <person name="Chung A.P."/>
            <person name="Maccario L."/>
            <person name="Sorensen S.J."/>
            <person name="Morais P.V."/>
        </authorList>
    </citation>
    <scope>NUCLEOTIDE SEQUENCE [LARGE SCALE GENOMIC DNA]</scope>
    <source>
        <strain evidence="6 7">FZUC8N2.13</strain>
    </source>
</reference>
<keyword evidence="7" id="KW-1185">Reference proteome</keyword>
<dbReference type="EC" id="2.1.1.72" evidence="1"/>
<dbReference type="PRINTS" id="PR00507">
    <property type="entry name" value="N12N6MTFRASE"/>
</dbReference>
<comment type="caution">
    <text evidence="6">The sequence shown here is derived from an EMBL/GenBank/DDBJ whole genome shotgun (WGS) entry which is preliminary data.</text>
</comment>
<evidence type="ECO:0000256" key="1">
    <source>
        <dbReference type="ARBA" id="ARBA00011900"/>
    </source>
</evidence>
<comment type="catalytic activity">
    <reaction evidence="4">
        <text>a 2'-deoxyadenosine in DNA + S-adenosyl-L-methionine = an N(6)-methyl-2'-deoxyadenosine in DNA + S-adenosyl-L-homocysteine + H(+)</text>
        <dbReference type="Rhea" id="RHEA:15197"/>
        <dbReference type="Rhea" id="RHEA-COMP:12418"/>
        <dbReference type="Rhea" id="RHEA-COMP:12419"/>
        <dbReference type="ChEBI" id="CHEBI:15378"/>
        <dbReference type="ChEBI" id="CHEBI:57856"/>
        <dbReference type="ChEBI" id="CHEBI:59789"/>
        <dbReference type="ChEBI" id="CHEBI:90615"/>
        <dbReference type="ChEBI" id="CHEBI:90616"/>
        <dbReference type="EC" id="2.1.1.72"/>
    </reaction>
</comment>
<sequence>MNPLKSILNQLDLIENKAVFFRDKEEGEVFNGFSSDINKKLEDIKPDAFYVFNNQPFILFFDLTSNTDLEKENEIHKKVWSFDNSPIIFVIKNAEIKIYNALNFEKHKGLEEIELSEKERNKKFSFWNLQSGEAFEWFYEKHKKTVLKKRVNQQLFENIKRTIIILKDNFGLEESLAKILVLRLIFIRYLIDRKIKIDTSFIHGSKDDLISRRKSLSELIANPKQLVDFFDYLNKRFNGVLFKDSNIELNFDQANLLSKLFNPDGVSAEDKRNLFSDFDFQFDVFDFGIIPVELISGIYETLLDEETKNATSAVYTPPFLVDYILTQTVDNFFEENESTSECKIFDPAMGSGIFLVQGLRRMIEREKELYPNDDNLTFGNKIRTIAERNLFGIDINEEAINVACFSIYVALLDYQEPGNIDVYKFPNLKDKNFFKAHFFDLTKEDIWNNLKNENINFILGNPPWRNNDTPEHLDWLKNTRFDEIVSDKQIAQSYLIRVKDFVRDESKVALIVTSKVYYNDKAQKLKKFFLENNYITEIFDLSPVRNIVFENAKNPGAIIFFRVNINKKEENSQSIIKHISLKQNRFFNKYSKTLVIEKFDRKQIKQLHFIENKWMFKVALYGNTLDFLLLKRFKENKSLDKFLDNNSIINGNGIKKGTPKNYFDFLIGLPIIQTSQIQENYTFIRENFPKLNKHDVYLEAGRELSLFKGKKIILGKRTKFETHLNISVIEDDCVYTDSVNSITFNFNNETYISEIFGILKSKFSTYFQYLTSANWGVYYPEINKSEYLSFPFFEPSGIQKNKLISLVDNLLQPYKEFYKEYPEGIFQGDPSEKIIDKINSIVEEIYQITGYEKDLIDYVLNVSRYQFQESKQHLVSNFNNDDHRNEKSVLKRYAEVYIQEFEKIYDDEYLQVEIYSLDYFIAMNFVFLNEKPNEKIIYPEKKDEKQVLNSLANSLSIHQITDAKNSEQNLFIQKDIKGFEKNSFYIIKPTEYKCWHRAMAWYDVAEFKEAIQKAELERLNSDHNA</sequence>
<dbReference type="InterPro" id="IPR050953">
    <property type="entry name" value="N4_N6_ade-DNA_methylase"/>
</dbReference>
<evidence type="ECO:0000256" key="4">
    <source>
        <dbReference type="ARBA" id="ARBA00047942"/>
    </source>
</evidence>
<dbReference type="PANTHER" id="PTHR33841">
    <property type="entry name" value="DNA METHYLTRANSFERASE YEEA-RELATED"/>
    <property type="match status" value="1"/>
</dbReference>
<keyword evidence="2 6" id="KW-0489">Methyltransferase</keyword>
<protein>
    <recommendedName>
        <fullName evidence="1">site-specific DNA-methyltransferase (adenine-specific)</fullName>
        <ecNumber evidence="1">2.1.1.72</ecNumber>
    </recommendedName>
</protein>
<dbReference type="InterPro" id="IPR029063">
    <property type="entry name" value="SAM-dependent_MTases_sf"/>
</dbReference>
<dbReference type="PROSITE" id="PS00092">
    <property type="entry name" value="N6_MTASE"/>
    <property type="match status" value="1"/>
</dbReference>
<proteinExistence type="predicted"/>
<organism evidence="6 7">
    <name type="scientific">Flavobacterium zubiriense</name>
    <dbReference type="NCBI Taxonomy" id="3138075"/>
    <lineage>
        <taxon>Bacteria</taxon>
        <taxon>Pseudomonadati</taxon>
        <taxon>Bacteroidota</taxon>
        <taxon>Flavobacteriia</taxon>
        <taxon>Flavobacteriales</taxon>
        <taxon>Flavobacteriaceae</taxon>
        <taxon>Flavobacterium</taxon>
    </lineage>
</organism>
<dbReference type="Proteomes" id="UP001574169">
    <property type="component" value="Unassembled WGS sequence"/>
</dbReference>
<dbReference type="PANTHER" id="PTHR33841:SF1">
    <property type="entry name" value="DNA METHYLTRANSFERASE A"/>
    <property type="match status" value="1"/>
</dbReference>
<evidence type="ECO:0000313" key="7">
    <source>
        <dbReference type="Proteomes" id="UP001574169"/>
    </source>
</evidence>
<dbReference type="Pfam" id="PF20473">
    <property type="entry name" value="MmeI_Mtase"/>
    <property type="match status" value="1"/>
</dbReference>
<gene>
    <name evidence="6" type="ORF">AAGV28_14965</name>
</gene>
<evidence type="ECO:0000259" key="5">
    <source>
        <dbReference type="Pfam" id="PF20473"/>
    </source>
</evidence>
<dbReference type="GO" id="GO:0032259">
    <property type="term" value="P:methylation"/>
    <property type="evidence" value="ECO:0007669"/>
    <property type="project" value="UniProtKB-KW"/>
</dbReference>
<dbReference type="Gene3D" id="3.40.50.150">
    <property type="entry name" value="Vaccinia Virus protein VP39"/>
    <property type="match status" value="1"/>
</dbReference>
<name>A0ABV4TIF7_9FLAO</name>
<keyword evidence="3" id="KW-0808">Transferase</keyword>
<dbReference type="GO" id="GO:0008168">
    <property type="term" value="F:methyltransferase activity"/>
    <property type="evidence" value="ECO:0007669"/>
    <property type="project" value="UniProtKB-KW"/>
</dbReference>
<evidence type="ECO:0000313" key="6">
    <source>
        <dbReference type="EMBL" id="MFA9192677.1"/>
    </source>
</evidence>
<feature type="domain" description="MmeI-like DNA-methyltransferase" evidence="5">
    <location>
        <begin position="339"/>
        <end position="532"/>
    </location>
</feature>
<dbReference type="SUPFAM" id="SSF53335">
    <property type="entry name" value="S-adenosyl-L-methionine-dependent methyltransferases"/>
    <property type="match status" value="1"/>
</dbReference>
<accession>A0ABV4TIF7</accession>